<dbReference type="EMBL" id="JBHSBV010000003">
    <property type="protein sequence ID" value="MFC4200986.1"/>
    <property type="molecule type" value="Genomic_DNA"/>
</dbReference>
<evidence type="ECO:0000259" key="4">
    <source>
        <dbReference type="Pfam" id="PF03328"/>
    </source>
</evidence>
<dbReference type="PANTHER" id="PTHR32308">
    <property type="entry name" value="LYASE BETA SUBUNIT, PUTATIVE (AFU_ORTHOLOGUE AFUA_4G13030)-RELATED"/>
    <property type="match status" value="1"/>
</dbReference>
<sequence length="296" mass="32008">MGVFRSLVFAPANHARRVEKAFTLGADAVILDLEDACAVSEKVSSRPKVVQALSLPRTCLGYARINPLSTPYAYGDMVEIVAPGLDGIVLPKVEAPEDLLTVDWLLSQLERDRGLPAGGVDVIPIIETAAGMSRLGEILRATPRVKRASFGAGDFTLDLGLAWSRDENELLVHRSQMVLQSRAAGIEPPLDTVWVRLKDPEGFAASTERAHGLGFQGKLCIHPDQVDVVNRMFTPSDAQVAQARRVVEAFAQAEAEGSSAIQLDGQFIDYPIVYGAQRILELADKLARNAPASPMK</sequence>
<dbReference type="Proteomes" id="UP001595848">
    <property type="component" value="Unassembled WGS sequence"/>
</dbReference>
<dbReference type="PIRSF" id="PIRSF015582">
    <property type="entry name" value="Cit_lyase_B"/>
    <property type="match status" value="1"/>
</dbReference>
<feature type="domain" description="HpcH/HpaI aldolase/citrate lyase" evidence="4">
    <location>
        <begin position="5"/>
        <end position="223"/>
    </location>
</feature>
<protein>
    <submittedName>
        <fullName evidence="5">HpcH/HpaI aldolase/citrate lyase family protein</fullName>
    </submittedName>
</protein>
<keyword evidence="6" id="KW-1185">Reference proteome</keyword>
<dbReference type="GO" id="GO:0016829">
    <property type="term" value="F:lyase activity"/>
    <property type="evidence" value="ECO:0007669"/>
    <property type="project" value="UniProtKB-KW"/>
</dbReference>
<gene>
    <name evidence="5" type="ORF">ACFOY1_08475</name>
</gene>
<comment type="cofactor">
    <cofactor evidence="1">
        <name>Mg(2+)</name>
        <dbReference type="ChEBI" id="CHEBI:18420"/>
    </cofactor>
</comment>
<name>A0ABV8NYL0_9BURK</name>
<evidence type="ECO:0000313" key="5">
    <source>
        <dbReference type="EMBL" id="MFC4200986.1"/>
    </source>
</evidence>
<evidence type="ECO:0000313" key="6">
    <source>
        <dbReference type="Proteomes" id="UP001595848"/>
    </source>
</evidence>
<accession>A0ABV8NYL0</accession>
<reference evidence="6" key="1">
    <citation type="journal article" date="2019" name="Int. J. Syst. Evol. Microbiol.">
        <title>The Global Catalogue of Microorganisms (GCM) 10K type strain sequencing project: providing services to taxonomists for standard genome sequencing and annotation.</title>
        <authorList>
            <consortium name="The Broad Institute Genomics Platform"/>
            <consortium name="The Broad Institute Genome Sequencing Center for Infectious Disease"/>
            <person name="Wu L."/>
            <person name="Ma J."/>
        </authorList>
    </citation>
    <scope>NUCLEOTIDE SEQUENCE [LARGE SCALE GENOMIC DNA]</scope>
    <source>
        <strain evidence="6">LMG 24813</strain>
    </source>
</reference>
<dbReference type="RefSeq" id="WP_217963662.1">
    <property type="nucleotide sequence ID" value="NZ_JAHTBN010000002.1"/>
</dbReference>
<keyword evidence="3" id="KW-0460">Magnesium</keyword>
<evidence type="ECO:0000256" key="1">
    <source>
        <dbReference type="ARBA" id="ARBA00001946"/>
    </source>
</evidence>
<organism evidence="5 6">
    <name type="scientific">Candidimonas humi</name>
    <dbReference type="NCBI Taxonomy" id="683355"/>
    <lineage>
        <taxon>Bacteria</taxon>
        <taxon>Pseudomonadati</taxon>
        <taxon>Pseudomonadota</taxon>
        <taxon>Betaproteobacteria</taxon>
        <taxon>Burkholderiales</taxon>
        <taxon>Alcaligenaceae</taxon>
        <taxon>Candidimonas</taxon>
    </lineage>
</organism>
<keyword evidence="2" id="KW-0479">Metal-binding</keyword>
<comment type="caution">
    <text evidence="5">The sequence shown here is derived from an EMBL/GenBank/DDBJ whole genome shotgun (WGS) entry which is preliminary data.</text>
</comment>
<evidence type="ECO:0000256" key="3">
    <source>
        <dbReference type="ARBA" id="ARBA00022842"/>
    </source>
</evidence>
<dbReference type="Pfam" id="PF03328">
    <property type="entry name" value="HpcH_HpaI"/>
    <property type="match status" value="1"/>
</dbReference>
<dbReference type="PANTHER" id="PTHR32308:SF0">
    <property type="entry name" value="HPCH_HPAI ALDOLASE_CITRATE LYASE DOMAIN-CONTAINING PROTEIN"/>
    <property type="match status" value="1"/>
</dbReference>
<keyword evidence="5" id="KW-0456">Lyase</keyword>
<proteinExistence type="predicted"/>
<evidence type="ECO:0000256" key="2">
    <source>
        <dbReference type="ARBA" id="ARBA00022723"/>
    </source>
</evidence>
<dbReference type="InterPro" id="IPR011206">
    <property type="entry name" value="Citrate_lyase_beta/mcl1/mcl2"/>
</dbReference>
<dbReference type="InterPro" id="IPR005000">
    <property type="entry name" value="Aldolase/citrate-lyase_domain"/>
</dbReference>